<dbReference type="GO" id="GO:0005886">
    <property type="term" value="C:plasma membrane"/>
    <property type="evidence" value="ECO:0007669"/>
    <property type="project" value="UniProtKB-SubCell"/>
</dbReference>
<feature type="transmembrane region" description="Helical" evidence="7">
    <location>
        <begin position="99"/>
        <end position="120"/>
    </location>
</feature>
<dbReference type="Gene3D" id="1.10.3730.20">
    <property type="match status" value="1"/>
</dbReference>
<dbReference type="PANTHER" id="PTHR32322:SF18">
    <property type="entry name" value="S-ADENOSYLMETHIONINE_S-ADENOSYLHOMOCYSTEINE TRANSPORTER"/>
    <property type="match status" value="1"/>
</dbReference>
<protein>
    <submittedName>
        <fullName evidence="10">EamA family transporter</fullName>
    </submittedName>
</protein>
<gene>
    <name evidence="10" type="ORF">BW786_14580</name>
    <name evidence="9" type="ORF">UI29_15620</name>
</gene>
<evidence type="ECO:0000256" key="4">
    <source>
        <dbReference type="ARBA" id="ARBA00022692"/>
    </source>
</evidence>
<evidence type="ECO:0000256" key="7">
    <source>
        <dbReference type="SAM" id="Phobius"/>
    </source>
</evidence>
<comment type="caution">
    <text evidence="10">The sequence shown here is derived from an EMBL/GenBank/DDBJ whole genome shotgun (WGS) entry which is preliminary data.</text>
</comment>
<comment type="subcellular location">
    <subcellularLocation>
        <location evidence="1">Cell membrane</location>
        <topology evidence="1">Multi-pass membrane protein</topology>
    </subcellularLocation>
</comment>
<feature type="transmembrane region" description="Helical" evidence="7">
    <location>
        <begin position="223"/>
        <end position="241"/>
    </location>
</feature>
<dbReference type="InterPro" id="IPR037185">
    <property type="entry name" value="EmrE-like"/>
</dbReference>
<dbReference type="EMBL" id="AACKIA010000010">
    <property type="protein sequence ID" value="EAK9659677.1"/>
    <property type="molecule type" value="Genomic_DNA"/>
</dbReference>
<reference evidence="10" key="1">
    <citation type="submission" date="2019-05" db="EMBL/GenBank/DDBJ databases">
        <authorList>
            <consortium name="GenomeTrakr: Next Generation Sequencing Network for Food Pathogen Tracability"/>
        </authorList>
    </citation>
    <scope>NUCLEOTIDE SEQUENCE</scope>
    <source>
        <strain evidence="10">MOD1-LS1162</strain>
        <strain evidence="9 11">VA-WGS-00405</strain>
    </source>
</reference>
<keyword evidence="5 7" id="KW-1133">Transmembrane helix</keyword>
<proteinExistence type="inferred from homology"/>
<feature type="transmembrane region" description="Helical" evidence="7">
    <location>
        <begin position="188"/>
        <end position="211"/>
    </location>
</feature>
<evidence type="ECO:0000256" key="5">
    <source>
        <dbReference type="ARBA" id="ARBA00022989"/>
    </source>
</evidence>
<sequence>MNQQNQHIGYIMIISGATLWGLSGPMIQWLFQHSSISSIDFLVFRLLLAGIFLLLYLSFSKKQIFEIWKYPSHRFQLILFGAIGMLGAQYFFIETINVSNAVTAMLFQFFAPILITIYVSIQIKQLPTVRQFISIVIALIGLYFLITNGSYQNILLTKQGIIFGILTMLGFTFYTIQPVSLIKKWDVVLIVGWGMLIAGVFSFLLNLNLSIQSFIEDLTIKTTVMLLGVIISGTLSFLLYIGSLKYLSPSETSILSSIEPLVAIIISITWLNESFGYYQLVGGLFIVIAVVALTTPKKSKYEKDTYL</sequence>
<dbReference type="EMBL" id="AAAMZD010000013">
    <property type="protein sequence ID" value="EAD3794184.1"/>
    <property type="molecule type" value="Genomic_DNA"/>
</dbReference>
<dbReference type="Pfam" id="PF00892">
    <property type="entry name" value="EamA"/>
    <property type="match status" value="2"/>
</dbReference>
<accession>A0A5L7TNR6</accession>
<feature type="transmembrane region" description="Helical" evidence="7">
    <location>
        <begin position="77"/>
        <end position="93"/>
    </location>
</feature>
<feature type="transmembrane region" description="Helical" evidence="7">
    <location>
        <begin position="36"/>
        <end position="57"/>
    </location>
</feature>
<evidence type="ECO:0000313" key="11">
    <source>
        <dbReference type="Proteomes" id="UP000345329"/>
    </source>
</evidence>
<evidence type="ECO:0000256" key="1">
    <source>
        <dbReference type="ARBA" id="ARBA00004651"/>
    </source>
</evidence>
<feature type="domain" description="EamA" evidence="8">
    <location>
        <begin position="160"/>
        <end position="294"/>
    </location>
</feature>
<feature type="domain" description="EamA" evidence="8">
    <location>
        <begin position="8"/>
        <end position="146"/>
    </location>
</feature>
<dbReference type="AlphaFoldDB" id="A0A5L7TNR6"/>
<dbReference type="SUPFAM" id="SSF103481">
    <property type="entry name" value="Multidrug resistance efflux transporter EmrE"/>
    <property type="match status" value="2"/>
</dbReference>
<dbReference type="Proteomes" id="UP000345329">
    <property type="component" value="Unassembled WGS sequence"/>
</dbReference>
<dbReference type="RefSeq" id="WP_023558770.1">
    <property type="nucleotide sequence ID" value="NC_022046.1"/>
</dbReference>
<feature type="transmembrane region" description="Helical" evidence="7">
    <location>
        <begin position="253"/>
        <end position="271"/>
    </location>
</feature>
<feature type="transmembrane region" description="Helical" evidence="7">
    <location>
        <begin position="157"/>
        <end position="176"/>
    </location>
</feature>
<keyword evidence="6 7" id="KW-0472">Membrane</keyword>
<organism evidence="10">
    <name type="scientific">Listeria monocytogenes</name>
    <dbReference type="NCBI Taxonomy" id="1639"/>
    <lineage>
        <taxon>Bacteria</taxon>
        <taxon>Bacillati</taxon>
        <taxon>Bacillota</taxon>
        <taxon>Bacilli</taxon>
        <taxon>Bacillales</taxon>
        <taxon>Listeriaceae</taxon>
        <taxon>Listeria</taxon>
    </lineage>
</organism>
<name>A0A5L7TNR6_LISMN</name>
<dbReference type="InterPro" id="IPR000620">
    <property type="entry name" value="EamA_dom"/>
</dbReference>
<feature type="transmembrane region" description="Helical" evidence="7">
    <location>
        <begin position="277"/>
        <end position="295"/>
    </location>
</feature>
<evidence type="ECO:0000256" key="2">
    <source>
        <dbReference type="ARBA" id="ARBA00007362"/>
    </source>
</evidence>
<dbReference type="PANTHER" id="PTHR32322">
    <property type="entry name" value="INNER MEMBRANE TRANSPORTER"/>
    <property type="match status" value="1"/>
</dbReference>
<evidence type="ECO:0000256" key="6">
    <source>
        <dbReference type="ARBA" id="ARBA00023136"/>
    </source>
</evidence>
<dbReference type="InterPro" id="IPR050638">
    <property type="entry name" value="AA-Vitamin_Transporters"/>
</dbReference>
<keyword evidence="3" id="KW-1003">Cell membrane</keyword>
<evidence type="ECO:0000313" key="10">
    <source>
        <dbReference type="EMBL" id="EAK9659677.1"/>
    </source>
</evidence>
<comment type="similarity">
    <text evidence="2">Belongs to the EamA transporter family.</text>
</comment>
<evidence type="ECO:0000313" key="9">
    <source>
        <dbReference type="EMBL" id="EAD3794184.1"/>
    </source>
</evidence>
<evidence type="ECO:0000256" key="3">
    <source>
        <dbReference type="ARBA" id="ARBA00022475"/>
    </source>
</evidence>
<evidence type="ECO:0000259" key="8">
    <source>
        <dbReference type="Pfam" id="PF00892"/>
    </source>
</evidence>
<feature type="transmembrane region" description="Helical" evidence="7">
    <location>
        <begin position="132"/>
        <end position="151"/>
    </location>
</feature>
<feature type="transmembrane region" description="Helical" evidence="7">
    <location>
        <begin position="7"/>
        <end position="30"/>
    </location>
</feature>
<keyword evidence="4 7" id="KW-0812">Transmembrane</keyword>